<accession>A0ABR2YAM7</accession>
<proteinExistence type="predicted"/>
<name>A0ABR2YAM7_9CHLO</name>
<comment type="caution">
    <text evidence="1">The sequence shown here is derived from an EMBL/GenBank/DDBJ whole genome shotgun (WGS) entry which is preliminary data.</text>
</comment>
<keyword evidence="2" id="KW-1185">Reference proteome</keyword>
<dbReference type="EMBL" id="JALJOT010000019">
    <property type="protein sequence ID" value="KAK9901081.1"/>
    <property type="molecule type" value="Genomic_DNA"/>
</dbReference>
<gene>
    <name evidence="1" type="ORF">WJX75_002389</name>
</gene>
<organism evidence="1 2">
    <name type="scientific">Coccomyxa subellipsoidea</name>
    <dbReference type="NCBI Taxonomy" id="248742"/>
    <lineage>
        <taxon>Eukaryota</taxon>
        <taxon>Viridiplantae</taxon>
        <taxon>Chlorophyta</taxon>
        <taxon>core chlorophytes</taxon>
        <taxon>Trebouxiophyceae</taxon>
        <taxon>Trebouxiophyceae incertae sedis</taxon>
        <taxon>Coccomyxaceae</taxon>
        <taxon>Coccomyxa</taxon>
    </lineage>
</organism>
<dbReference type="Proteomes" id="UP001491310">
    <property type="component" value="Unassembled WGS sequence"/>
</dbReference>
<reference evidence="1 2" key="1">
    <citation type="journal article" date="2024" name="Nat. Commun.">
        <title>Phylogenomics reveals the evolutionary origins of lichenization in chlorophyte algae.</title>
        <authorList>
            <person name="Puginier C."/>
            <person name="Libourel C."/>
            <person name="Otte J."/>
            <person name="Skaloud P."/>
            <person name="Haon M."/>
            <person name="Grisel S."/>
            <person name="Petersen M."/>
            <person name="Berrin J.G."/>
            <person name="Delaux P.M."/>
            <person name="Dal Grande F."/>
            <person name="Keller J."/>
        </authorList>
    </citation>
    <scope>NUCLEOTIDE SEQUENCE [LARGE SCALE GENOMIC DNA]</scope>
    <source>
        <strain evidence="1 2">SAG 216-7</strain>
    </source>
</reference>
<evidence type="ECO:0000313" key="1">
    <source>
        <dbReference type="EMBL" id="KAK9901081.1"/>
    </source>
</evidence>
<evidence type="ECO:0000313" key="2">
    <source>
        <dbReference type="Proteomes" id="UP001491310"/>
    </source>
</evidence>
<sequence>MEWPKRMSNLYMVMQLFRDIAGCPINTTSHIEGWHSTLKGTFLTEKRRLTNRFFDSIGCSGFCSPRWQKRLQ</sequence>
<protein>
    <submittedName>
        <fullName evidence="1">Uncharacterized protein</fullName>
    </submittedName>
</protein>